<evidence type="ECO:0000313" key="3">
    <source>
        <dbReference type="Proteomes" id="UP000198623"/>
    </source>
</evidence>
<gene>
    <name evidence="2" type="ORF">SAMN05216175_105179</name>
</gene>
<sequence>MEWKKESNYVIHESGFTVIVEEGSFNEPTTIRIKQADGFSAIEQAKLLRQGIEFGSSKTAVDTKRMAPRENSGPIITVKKSRKTRKPGPTE</sequence>
<dbReference type="RefSeq" id="WP_090727250.1">
    <property type="nucleotide sequence ID" value="NZ_FOOU01000005.1"/>
</dbReference>
<dbReference type="EMBL" id="FOOU01000005">
    <property type="protein sequence ID" value="SFG32360.1"/>
    <property type="molecule type" value="Genomic_DNA"/>
</dbReference>
<name>A0A1I2QWE7_9GAMM</name>
<keyword evidence="3" id="KW-1185">Reference proteome</keyword>
<accession>A0A1I2QWE7</accession>
<organism evidence="2 3">
    <name type="scientific">Neptunomonas qingdaonensis</name>
    <dbReference type="NCBI Taxonomy" id="1045558"/>
    <lineage>
        <taxon>Bacteria</taxon>
        <taxon>Pseudomonadati</taxon>
        <taxon>Pseudomonadota</taxon>
        <taxon>Gammaproteobacteria</taxon>
        <taxon>Oceanospirillales</taxon>
        <taxon>Oceanospirillaceae</taxon>
        <taxon>Neptunomonas</taxon>
    </lineage>
</organism>
<feature type="region of interest" description="Disordered" evidence="1">
    <location>
        <begin position="58"/>
        <end position="91"/>
    </location>
</feature>
<dbReference type="Proteomes" id="UP000198623">
    <property type="component" value="Unassembled WGS sequence"/>
</dbReference>
<evidence type="ECO:0000313" key="2">
    <source>
        <dbReference type="EMBL" id="SFG32360.1"/>
    </source>
</evidence>
<dbReference type="AlphaFoldDB" id="A0A1I2QWE7"/>
<dbReference type="OrthoDB" id="6124358at2"/>
<reference evidence="3" key="1">
    <citation type="submission" date="2016-10" db="EMBL/GenBank/DDBJ databases">
        <authorList>
            <person name="Varghese N."/>
            <person name="Submissions S."/>
        </authorList>
    </citation>
    <scope>NUCLEOTIDE SEQUENCE [LARGE SCALE GENOMIC DNA]</scope>
    <source>
        <strain evidence="3">CGMCC 1.10971</strain>
    </source>
</reference>
<protein>
    <submittedName>
        <fullName evidence="2">Uncharacterized protein</fullName>
    </submittedName>
</protein>
<feature type="compositionally biased region" description="Basic residues" evidence="1">
    <location>
        <begin position="79"/>
        <end position="91"/>
    </location>
</feature>
<proteinExistence type="predicted"/>
<evidence type="ECO:0000256" key="1">
    <source>
        <dbReference type="SAM" id="MobiDB-lite"/>
    </source>
</evidence>